<feature type="region of interest" description="Disordered" evidence="2">
    <location>
        <begin position="1"/>
        <end position="25"/>
    </location>
</feature>
<organism evidence="3 4">
    <name type="scientific">Tautonia plasticadhaerens</name>
    <dbReference type="NCBI Taxonomy" id="2527974"/>
    <lineage>
        <taxon>Bacteria</taxon>
        <taxon>Pseudomonadati</taxon>
        <taxon>Planctomycetota</taxon>
        <taxon>Planctomycetia</taxon>
        <taxon>Isosphaerales</taxon>
        <taxon>Isosphaeraceae</taxon>
        <taxon>Tautonia</taxon>
    </lineage>
</organism>
<dbReference type="Pfam" id="PF14559">
    <property type="entry name" value="TPR_19"/>
    <property type="match status" value="2"/>
</dbReference>
<dbReference type="PROSITE" id="PS50005">
    <property type="entry name" value="TPR"/>
    <property type="match status" value="1"/>
</dbReference>
<dbReference type="Pfam" id="PF13432">
    <property type="entry name" value="TPR_16"/>
    <property type="match status" value="1"/>
</dbReference>
<dbReference type="OrthoDB" id="267414at2"/>
<dbReference type="Proteomes" id="UP000317835">
    <property type="component" value="Chromosome"/>
</dbReference>
<protein>
    <submittedName>
        <fullName evidence="3">Tetratricopeptide repeat protein</fullName>
    </submittedName>
</protein>
<dbReference type="RefSeq" id="WP_145274754.1">
    <property type="nucleotide sequence ID" value="NZ_CP036426.1"/>
</dbReference>
<dbReference type="SMART" id="SM00028">
    <property type="entry name" value="TPR"/>
    <property type="match status" value="3"/>
</dbReference>
<keyword evidence="4" id="KW-1185">Reference proteome</keyword>
<accession>A0A518H8S9</accession>
<evidence type="ECO:0000313" key="3">
    <source>
        <dbReference type="EMBL" id="QDV37244.1"/>
    </source>
</evidence>
<evidence type="ECO:0000313" key="4">
    <source>
        <dbReference type="Proteomes" id="UP000317835"/>
    </source>
</evidence>
<proteinExistence type="predicted"/>
<dbReference type="InterPro" id="IPR019734">
    <property type="entry name" value="TPR_rpt"/>
</dbReference>
<dbReference type="InterPro" id="IPR011990">
    <property type="entry name" value="TPR-like_helical_dom_sf"/>
</dbReference>
<feature type="repeat" description="TPR" evidence="1">
    <location>
        <begin position="119"/>
        <end position="152"/>
    </location>
</feature>
<dbReference type="PANTHER" id="PTHR12558:SF13">
    <property type="entry name" value="CELL DIVISION CYCLE PROTEIN 27 HOMOLOG"/>
    <property type="match status" value="1"/>
</dbReference>
<keyword evidence="1" id="KW-0802">TPR repeat</keyword>
<dbReference type="AlphaFoldDB" id="A0A518H8S9"/>
<dbReference type="Gene3D" id="1.25.40.10">
    <property type="entry name" value="Tetratricopeptide repeat domain"/>
    <property type="match status" value="1"/>
</dbReference>
<dbReference type="KEGG" id="tpla:ElP_51790"/>
<dbReference type="SUPFAM" id="SSF48452">
    <property type="entry name" value="TPR-like"/>
    <property type="match status" value="2"/>
</dbReference>
<reference evidence="3 4" key="1">
    <citation type="submission" date="2019-02" db="EMBL/GenBank/DDBJ databases">
        <title>Deep-cultivation of Planctomycetes and their phenomic and genomic characterization uncovers novel biology.</title>
        <authorList>
            <person name="Wiegand S."/>
            <person name="Jogler M."/>
            <person name="Boedeker C."/>
            <person name="Pinto D."/>
            <person name="Vollmers J."/>
            <person name="Rivas-Marin E."/>
            <person name="Kohn T."/>
            <person name="Peeters S.H."/>
            <person name="Heuer A."/>
            <person name="Rast P."/>
            <person name="Oberbeckmann S."/>
            <person name="Bunk B."/>
            <person name="Jeske O."/>
            <person name="Meyerdierks A."/>
            <person name="Storesund J.E."/>
            <person name="Kallscheuer N."/>
            <person name="Luecker S."/>
            <person name="Lage O.M."/>
            <person name="Pohl T."/>
            <person name="Merkel B.J."/>
            <person name="Hornburger P."/>
            <person name="Mueller R.-W."/>
            <person name="Bruemmer F."/>
            <person name="Labrenz M."/>
            <person name="Spormann A.M."/>
            <person name="Op den Camp H."/>
            <person name="Overmann J."/>
            <person name="Amann R."/>
            <person name="Jetten M.S.M."/>
            <person name="Mascher T."/>
            <person name="Medema M.H."/>
            <person name="Devos D.P."/>
            <person name="Kaster A.-K."/>
            <person name="Ovreas L."/>
            <person name="Rohde M."/>
            <person name="Galperin M.Y."/>
            <person name="Jogler C."/>
        </authorList>
    </citation>
    <scope>NUCLEOTIDE SEQUENCE [LARGE SCALE GENOMIC DNA]</scope>
    <source>
        <strain evidence="3 4">ElP</strain>
    </source>
</reference>
<name>A0A518H8S9_9BACT</name>
<gene>
    <name evidence="3" type="ORF">ElP_51790</name>
</gene>
<evidence type="ECO:0000256" key="1">
    <source>
        <dbReference type="PROSITE-ProRule" id="PRU00339"/>
    </source>
</evidence>
<dbReference type="PANTHER" id="PTHR12558">
    <property type="entry name" value="CELL DIVISION CYCLE 16,23,27"/>
    <property type="match status" value="1"/>
</dbReference>
<evidence type="ECO:0000256" key="2">
    <source>
        <dbReference type="SAM" id="MobiDB-lite"/>
    </source>
</evidence>
<sequence length="421" mass="46047">MSASETTGEDAPTIPPGPGTGGRPWRRLGLAAVGSLAVVALAILAWPGPDPEQVWREAQAALKRGDFDAAERASDRLASLRAPTATDLMLRAQVAIARERVDEALEILREFPEDDPMAAQAKMLAGQLELRRDRLRAAEERFREALELDPGLSQVRRELIFIYGYQSKSDAIEEQFRGLADSGPVSAKDAFLWSLIRGVQWTPEEIVERLSSAVERDPGDRTSRIALADALMELNRFDEAGRLLEPLDPSDPDSRAALGRLAFERGDVVALRDLLADAPSEHAGLALLRGKLALRLREPEEAIDAYRTVLELRNNDRDALSGLSQALNQAGRREEANEVVERLNRVTALNNLLNNLVKVDADPAPSQYLEIGRTCEAIGFEAQARAWYQAALARDPFNRQAQDALAGLGRTEPAGEVSSGP</sequence>
<dbReference type="EMBL" id="CP036426">
    <property type="protein sequence ID" value="QDV37244.1"/>
    <property type="molecule type" value="Genomic_DNA"/>
</dbReference>